<dbReference type="UniPathway" id="UPA00164"/>
<dbReference type="GO" id="GO:0043169">
    <property type="term" value="F:cation binding"/>
    <property type="evidence" value="ECO:0007669"/>
    <property type="project" value="InterPro"/>
</dbReference>
<dbReference type="CAZy" id="CBM48">
    <property type="family name" value="Carbohydrate-Binding Module Family 48"/>
</dbReference>
<dbReference type="GO" id="GO:0004553">
    <property type="term" value="F:hydrolase activity, hydrolyzing O-glycosyl compounds"/>
    <property type="evidence" value="ECO:0007669"/>
    <property type="project" value="InterPro"/>
</dbReference>
<comment type="similarity">
    <text evidence="4 10">Belongs to the glycosyl hydrolase 13 family. GlgB subfamily.</text>
</comment>
<evidence type="ECO:0000256" key="4">
    <source>
        <dbReference type="ARBA" id="ARBA00009000"/>
    </source>
</evidence>
<dbReference type="FunFam" id="2.60.40.10:FF:000169">
    <property type="entry name" value="1,4-alpha-glucan branching enzyme GlgB"/>
    <property type="match status" value="1"/>
</dbReference>
<protein>
    <recommendedName>
        <fullName evidence="10">1,4-alpha-glucan branching enzyme GlgB</fullName>
        <ecNumber evidence="10">2.4.1.18</ecNumber>
    </recommendedName>
    <alternativeName>
        <fullName evidence="10">1,4-alpha-D-glucan:1,4-alpha-D-glucan 6-glucosyl-transferase</fullName>
    </alternativeName>
    <alternativeName>
        <fullName evidence="10">Alpha-(1-&gt;4)-glucan branching enzyme</fullName>
    </alternativeName>
    <alternativeName>
        <fullName evidence="10">Glycogen branching enzyme</fullName>
        <shortName evidence="10">BE</shortName>
    </alternativeName>
</protein>
<dbReference type="InterPro" id="IPR006047">
    <property type="entry name" value="GH13_cat_dom"/>
</dbReference>
<dbReference type="InterPro" id="IPR013780">
    <property type="entry name" value="Glyco_hydro_b"/>
</dbReference>
<dbReference type="InterPro" id="IPR006048">
    <property type="entry name" value="A-amylase/branching_C"/>
</dbReference>
<proteinExistence type="inferred from homology"/>
<keyword evidence="6 10" id="KW-0328">Glycosyltransferase</keyword>
<dbReference type="InterPro" id="IPR037439">
    <property type="entry name" value="Branching_enzy"/>
</dbReference>
<reference evidence="11 12" key="1">
    <citation type="journal article" date="2009" name="BMC Genomics">
        <title>Complete genome sequence of the sugarcane nitrogen-fixing endophyte Gluconacetobacter diazotrophicus Pal5.</title>
        <authorList>
            <person name="Bertalan M."/>
            <person name="Albano R."/>
            <person name="Padua V."/>
            <person name="Rouws L."/>
            <person name="Rojas C."/>
            <person name="Hemerly A."/>
            <person name="Teixeira K."/>
            <person name="Schwab S."/>
            <person name="Araujo J."/>
            <person name="Oliveira A."/>
            <person name="Franca L."/>
            <person name="Magalhaes V."/>
            <person name="Alqueres S."/>
            <person name="Cardoso A."/>
            <person name="Almeida W."/>
            <person name="Loureiro M.M."/>
            <person name="Nogueira E."/>
            <person name="Cidade D."/>
            <person name="Oliveira D."/>
            <person name="Simao T."/>
            <person name="Macedo J."/>
            <person name="Valadao A."/>
            <person name="Dreschsel M."/>
            <person name="Freitas F."/>
            <person name="Vidal M."/>
            <person name="Guedes H."/>
            <person name="Rodrigues E."/>
            <person name="Meneses C."/>
            <person name="Brioso P."/>
            <person name="Pozzer L."/>
            <person name="Figueiredo D."/>
            <person name="Montano H."/>
            <person name="Junior J."/>
            <person name="Filho G."/>
            <person name="Flores V."/>
            <person name="Ferreira B."/>
            <person name="Branco A."/>
            <person name="Gonzalez P."/>
            <person name="Guillobel H."/>
            <person name="Lemos M."/>
            <person name="Seibel L."/>
            <person name="Macedo J."/>
            <person name="Alves-Ferreira M."/>
            <person name="Sachetto-Martins G."/>
            <person name="Coelho A."/>
            <person name="Santos E."/>
            <person name="Amaral G."/>
            <person name="Neves A."/>
            <person name="Pacheco A.B."/>
            <person name="Carvalho D."/>
            <person name="Lery L."/>
            <person name="Bisch P."/>
            <person name="Rossle S.C."/>
            <person name="Urmenyi T."/>
            <person name="Kruger W.V."/>
            <person name="Martins O."/>
            <person name="Baldani J.I."/>
            <person name="Ferreira P.C."/>
        </authorList>
    </citation>
    <scope>NUCLEOTIDE SEQUENCE [LARGE SCALE GENOMIC DNA]</scope>
    <source>
        <strain evidence="12">ATCC 49037 / DSM 5601 / CCUG 37298 / CIP 103539 / LMG 7603 / PAl5</strain>
    </source>
</reference>
<keyword evidence="12" id="KW-1185">Reference proteome</keyword>
<dbReference type="NCBIfam" id="NF003811">
    <property type="entry name" value="PRK05402.1"/>
    <property type="match status" value="1"/>
</dbReference>
<dbReference type="Gene3D" id="2.60.40.10">
    <property type="entry name" value="Immunoglobulins"/>
    <property type="match status" value="2"/>
</dbReference>
<accession>A9H846</accession>
<dbReference type="HOGENOM" id="CLU_004245_3_2_5"/>
<dbReference type="SMART" id="SM00642">
    <property type="entry name" value="Aamy"/>
    <property type="match status" value="1"/>
</dbReference>
<dbReference type="FunFam" id="3.20.20.80:FF:000003">
    <property type="entry name" value="1,4-alpha-glucan branching enzyme GlgB"/>
    <property type="match status" value="1"/>
</dbReference>
<evidence type="ECO:0000256" key="9">
    <source>
        <dbReference type="ARBA" id="ARBA00023277"/>
    </source>
</evidence>
<comment type="subunit">
    <text evidence="10">Monomer.</text>
</comment>
<evidence type="ECO:0000313" key="11">
    <source>
        <dbReference type="EMBL" id="CAP54487.1"/>
    </source>
</evidence>
<evidence type="ECO:0000256" key="5">
    <source>
        <dbReference type="ARBA" id="ARBA00022600"/>
    </source>
</evidence>
<dbReference type="Pfam" id="PF02806">
    <property type="entry name" value="Alpha-amylase_C"/>
    <property type="match status" value="1"/>
</dbReference>
<dbReference type="InterPro" id="IPR014756">
    <property type="entry name" value="Ig_E-set"/>
</dbReference>
<evidence type="ECO:0000256" key="8">
    <source>
        <dbReference type="ARBA" id="ARBA00023056"/>
    </source>
</evidence>
<dbReference type="KEGG" id="gdi:GDI0544"/>
<comment type="pathway">
    <text evidence="3 10">Glycan biosynthesis; glycogen biosynthesis.</text>
</comment>
<evidence type="ECO:0000256" key="7">
    <source>
        <dbReference type="ARBA" id="ARBA00022679"/>
    </source>
</evidence>
<evidence type="ECO:0000256" key="3">
    <source>
        <dbReference type="ARBA" id="ARBA00004964"/>
    </source>
</evidence>
<dbReference type="SUPFAM" id="SSF81296">
    <property type="entry name" value="E set domains"/>
    <property type="match status" value="1"/>
</dbReference>
<dbReference type="Gene3D" id="3.20.20.80">
    <property type="entry name" value="Glycosidases"/>
    <property type="match status" value="1"/>
</dbReference>
<dbReference type="KEGG" id="gdj:Gdia_1464"/>
<keyword evidence="8 10" id="KW-0320">Glycogen biosynthesis</keyword>
<dbReference type="PIRSF" id="PIRSF000463">
    <property type="entry name" value="GlgB"/>
    <property type="match status" value="1"/>
</dbReference>
<dbReference type="CAZy" id="GH13">
    <property type="family name" value="Glycoside Hydrolase Family 13"/>
</dbReference>
<name>A9H846_GLUDA</name>
<dbReference type="RefSeq" id="WP_012223025.1">
    <property type="nucleotide sequence ID" value="NC_010125.1"/>
</dbReference>
<dbReference type="EC" id="2.4.1.18" evidence="10"/>
<dbReference type="InterPro" id="IPR006407">
    <property type="entry name" value="GlgB"/>
</dbReference>
<gene>
    <name evidence="10 11" type="primary">glgB</name>
    <name evidence="11" type="ordered locus">GDI0544</name>
</gene>
<comment type="function">
    <text evidence="2 10">Catalyzes the formation of the alpha-1,6-glucosidic linkages in glycogen by scission of a 1,4-alpha-linked oligosaccharide from growing alpha-1,4-glucan chains and the subsequent attachment of the oligosaccharide to the alpha-1,6 position.</text>
</comment>
<keyword evidence="9 10" id="KW-0119">Carbohydrate metabolism</keyword>
<dbReference type="Proteomes" id="UP000001176">
    <property type="component" value="Chromosome"/>
</dbReference>
<dbReference type="HAMAP" id="MF_00685">
    <property type="entry name" value="GlgB"/>
    <property type="match status" value="1"/>
</dbReference>
<dbReference type="SUPFAM" id="SSF51445">
    <property type="entry name" value="(Trans)glycosidases"/>
    <property type="match status" value="1"/>
</dbReference>
<dbReference type="NCBIfam" id="NF008967">
    <property type="entry name" value="PRK12313.1"/>
    <property type="match status" value="1"/>
</dbReference>
<dbReference type="OrthoDB" id="9800174at2"/>
<evidence type="ECO:0000256" key="1">
    <source>
        <dbReference type="ARBA" id="ARBA00000826"/>
    </source>
</evidence>
<dbReference type="InterPro" id="IPR017853">
    <property type="entry name" value="GH"/>
</dbReference>
<dbReference type="GO" id="GO:0005829">
    <property type="term" value="C:cytosol"/>
    <property type="evidence" value="ECO:0007669"/>
    <property type="project" value="TreeGrafter"/>
</dbReference>
<evidence type="ECO:0000313" key="12">
    <source>
        <dbReference type="Proteomes" id="UP000001176"/>
    </source>
</evidence>
<dbReference type="InterPro" id="IPR013783">
    <property type="entry name" value="Ig-like_fold"/>
</dbReference>
<dbReference type="PANTHER" id="PTHR43651">
    <property type="entry name" value="1,4-ALPHA-GLUCAN-BRANCHING ENZYME"/>
    <property type="match status" value="1"/>
</dbReference>
<evidence type="ECO:0000256" key="2">
    <source>
        <dbReference type="ARBA" id="ARBA00002953"/>
    </source>
</evidence>
<dbReference type="EMBL" id="AM889285">
    <property type="protein sequence ID" value="CAP54487.1"/>
    <property type="molecule type" value="Genomic_DNA"/>
</dbReference>
<dbReference type="Pfam" id="PF22019">
    <property type="entry name" value="GlgB_N"/>
    <property type="match status" value="1"/>
</dbReference>
<evidence type="ECO:0000256" key="6">
    <source>
        <dbReference type="ARBA" id="ARBA00022676"/>
    </source>
</evidence>
<dbReference type="CDD" id="cd02855">
    <property type="entry name" value="E_set_GBE_prok_N"/>
    <property type="match status" value="1"/>
</dbReference>
<dbReference type="FunFam" id="2.60.40.1180:FF:000002">
    <property type="entry name" value="1,4-alpha-glucan branching enzyme GlgB"/>
    <property type="match status" value="1"/>
</dbReference>
<dbReference type="CDD" id="cd11322">
    <property type="entry name" value="AmyAc_Glg_BE"/>
    <property type="match status" value="1"/>
</dbReference>
<dbReference type="SUPFAM" id="SSF51011">
    <property type="entry name" value="Glycosyl hydrolase domain"/>
    <property type="match status" value="1"/>
</dbReference>
<dbReference type="Pfam" id="PF02922">
    <property type="entry name" value="CBM_48"/>
    <property type="match status" value="1"/>
</dbReference>
<organism evidence="11 12">
    <name type="scientific">Gluconacetobacter diazotrophicus (strain ATCC 49037 / DSM 5601 / CCUG 37298 / CIP 103539 / LMG 7603 / PAl5)</name>
    <dbReference type="NCBI Taxonomy" id="272568"/>
    <lineage>
        <taxon>Bacteria</taxon>
        <taxon>Pseudomonadati</taxon>
        <taxon>Pseudomonadota</taxon>
        <taxon>Alphaproteobacteria</taxon>
        <taxon>Acetobacterales</taxon>
        <taxon>Acetobacteraceae</taxon>
        <taxon>Gluconacetobacter</taxon>
    </lineage>
</organism>
<dbReference type="PANTHER" id="PTHR43651:SF3">
    <property type="entry name" value="1,4-ALPHA-GLUCAN-BRANCHING ENZYME"/>
    <property type="match status" value="1"/>
</dbReference>
<dbReference type="Gene3D" id="2.60.40.1180">
    <property type="entry name" value="Golgi alpha-mannosidase II"/>
    <property type="match status" value="1"/>
</dbReference>
<evidence type="ECO:0000256" key="10">
    <source>
        <dbReference type="HAMAP-Rule" id="MF_00685"/>
    </source>
</evidence>
<dbReference type="GO" id="GO:0005978">
    <property type="term" value="P:glycogen biosynthetic process"/>
    <property type="evidence" value="ECO:0007669"/>
    <property type="project" value="UniProtKB-UniRule"/>
</dbReference>
<dbReference type="NCBIfam" id="TIGR01515">
    <property type="entry name" value="branching_enzym"/>
    <property type="match status" value="1"/>
</dbReference>
<dbReference type="AlphaFoldDB" id="A9H846"/>
<feature type="active site" description="Nucleophile" evidence="10">
    <location>
        <position position="416"/>
    </location>
</feature>
<dbReference type="InterPro" id="IPR004193">
    <property type="entry name" value="Glyco_hydro_13_N"/>
</dbReference>
<comment type="catalytic activity">
    <reaction evidence="1 10">
        <text>Transfers a segment of a (1-&gt;4)-alpha-D-glucan chain to a primary hydroxy group in a similar glucan chain.</text>
        <dbReference type="EC" id="2.4.1.18"/>
    </reaction>
</comment>
<dbReference type="InterPro" id="IPR044143">
    <property type="entry name" value="GlgB_N_E_set_prok"/>
</dbReference>
<keyword evidence="5 10" id="KW-0321">Glycogen metabolism</keyword>
<sequence length="742" mass="82945">MNAARNDCTYTLPSGTEDLLAGTCPDPFSILGRHPHGRVDIVRAFCPDARGVRLVVQRPRSGPAERPMRLVDDRGLYVGTVPAGARYRLKIGWADGWEEIDDPYSFGLLLGDLDLHLFTQGLHRDLDRVMGAQAMTVDGVAGVRFAVWAPNAFRVSVIGDFNVWDGRRHPMRLRHAAGIWELFIPGIGPGERYKYEILDAERRLLPPKADPMALAAEQPPATASVVADPTPFEWTDAAWMENRQDRQGITAPLSIYEVHAASWRRPEGDPQGIMHWDRLERELIPYVVEMGFSHIELMPIMEHPFDGSWGYQTLGLYAPSARFGSPRQFASFVNACHNAGLGVILDWVPAHFPSDAHGLALFDGSFLYEHQDRREGFHPDWNTLIYNFGRHEIRGFLIGSALMWLRRYHIDGLRVDAVASMLYRDYSRREGEWISNIHGGRENLEAIAFLRGLNTTIAELCPSAVMMAEESTAWPGVSQPVVDGGLGFSYKWNMGWMHDTLAYMSRDPIWRRYHHSEIMFGLHYAFSERFVLPLSHDEVVHGKGSLIARMPGDEWRKHAGLRAYFAFMWAHPGKKLLFMGGELAQPHEWHADGELAWYGLAQPLVQGVQTLVRDVNRLYAAYPALHRADCTPDGFAWVIGDDSDNAVFAWLRMAPGVAPVLVVCNMTPIPRPLYRVGVPCGGYWRELLNTDAGEYAGSGMGNGGGAQALPEPSHGYDQSCVLVLPPLAVLYLSPESFGGGWA</sequence>
<dbReference type="eggNOG" id="COG0296">
    <property type="taxonomic scope" value="Bacteria"/>
</dbReference>
<dbReference type="Pfam" id="PF00128">
    <property type="entry name" value="Alpha-amylase"/>
    <property type="match status" value="1"/>
</dbReference>
<feature type="active site" description="Proton donor" evidence="10">
    <location>
        <position position="469"/>
    </location>
</feature>
<keyword evidence="7 10" id="KW-0808">Transferase</keyword>
<dbReference type="GO" id="GO:0003844">
    <property type="term" value="F:1,4-alpha-glucan branching enzyme activity"/>
    <property type="evidence" value="ECO:0007669"/>
    <property type="project" value="UniProtKB-UniRule"/>
</dbReference>
<dbReference type="InterPro" id="IPR054169">
    <property type="entry name" value="GlgB_N"/>
</dbReference>
<dbReference type="STRING" id="272568.GDI0544"/>